<dbReference type="AlphaFoldDB" id="A0A4R9GQ22"/>
<dbReference type="OrthoDB" id="339499at2"/>
<dbReference type="Proteomes" id="UP000297855">
    <property type="component" value="Unassembled WGS sequence"/>
</dbReference>
<gene>
    <name evidence="1" type="ORF">EHO61_07335</name>
</gene>
<dbReference type="EMBL" id="RQEV01000008">
    <property type="protein sequence ID" value="TGK19275.1"/>
    <property type="molecule type" value="Genomic_DNA"/>
</dbReference>
<name>A0A4R9GQ22_9LEPT</name>
<protein>
    <submittedName>
        <fullName evidence="1">Glycosyl hydrolase family 67</fullName>
    </submittedName>
</protein>
<keyword evidence="2" id="KW-1185">Reference proteome</keyword>
<reference evidence="1" key="1">
    <citation type="journal article" date="2019" name="PLoS Negl. Trop. Dis.">
        <title>Revisiting the worldwide diversity of Leptospira species in the environment.</title>
        <authorList>
            <person name="Vincent A.T."/>
            <person name="Schiettekatte O."/>
            <person name="Bourhy P."/>
            <person name="Veyrier F.J."/>
            <person name="Picardeau M."/>
        </authorList>
    </citation>
    <scope>NUCLEOTIDE SEQUENCE [LARGE SCALE GENOMIC DNA]</scope>
    <source>
        <strain evidence="1">SCS5</strain>
    </source>
</reference>
<comment type="caution">
    <text evidence="1">The sequence shown here is derived from an EMBL/GenBank/DDBJ whole genome shotgun (WGS) entry which is preliminary data.</text>
</comment>
<proteinExistence type="predicted"/>
<dbReference type="GO" id="GO:0016787">
    <property type="term" value="F:hydrolase activity"/>
    <property type="evidence" value="ECO:0007669"/>
    <property type="project" value="UniProtKB-KW"/>
</dbReference>
<dbReference type="InterPro" id="IPR017853">
    <property type="entry name" value="GH"/>
</dbReference>
<organism evidence="1 2">
    <name type="scientific">Leptospira fluminis</name>
    <dbReference type="NCBI Taxonomy" id="2484979"/>
    <lineage>
        <taxon>Bacteria</taxon>
        <taxon>Pseudomonadati</taxon>
        <taxon>Spirochaetota</taxon>
        <taxon>Spirochaetia</taxon>
        <taxon>Leptospirales</taxon>
        <taxon>Leptospiraceae</taxon>
        <taxon>Leptospira</taxon>
    </lineage>
</organism>
<accession>A0A4R9GQ22</accession>
<keyword evidence="1" id="KW-0378">Hydrolase</keyword>
<evidence type="ECO:0000313" key="2">
    <source>
        <dbReference type="Proteomes" id="UP000297855"/>
    </source>
</evidence>
<dbReference type="RefSeq" id="WP_135812978.1">
    <property type="nucleotide sequence ID" value="NZ_RQEV01000008.1"/>
</dbReference>
<evidence type="ECO:0000313" key="1">
    <source>
        <dbReference type="EMBL" id="TGK19275.1"/>
    </source>
</evidence>
<sequence>MSKQFFLTIADTSAPFFLEHSEGSVNWSKAPLAALEKRKNAIPSKKKHRRVRESFGKYTKRIAKIGFNSVTVDELCYLIPHPFFPEELNAKIRSYRKKYKKLFKIARAQKLRIFLTADFLSFHPTMTEKTKGDLDACIDLFLIGLDGFFTDFPEVDGIVLRIGESDGVDVRADFKSKLLLKTPEQTNYFLKRSLPIFEKHNKLMIFRTWTLGAYEVGDLIWNPETYRKVFRNIRSDSLVISMKYGEGDFFRYLRLNPLFLQDDRPKLLELQARREYEGFGEYPSFVGWLYERYRTQLRHAKNLVGLSVWTQTGGWSSFRNFTFLKNSSFWNELNAFVSLKLFTKDWSVEKCVSKFYQGPKEEFYRFLKLSDRVIEDLLYDPEFAGKTYYLHRVRLPPLLHVTWDRVTVSDPFRFLYSALSGNPKLSVRSGESAFQLLDEMNRLAEKLGLPYDHEFQKDTFYLLLLCRKLLYNRDLSKEESLLEEALEKSKEYHEKYPDTYRFHILPRKNLPGPVPKFLLRLFVRGRSRYRILDRVLFHPALRFVYYLVYLRIRRRLPSFLNQQAMPVRELLR</sequence>
<dbReference type="SUPFAM" id="SSF51445">
    <property type="entry name" value="(Trans)glycosidases"/>
    <property type="match status" value="1"/>
</dbReference>